<evidence type="ECO:0000313" key="3">
    <source>
        <dbReference type="Proteomes" id="UP000474967"/>
    </source>
</evidence>
<dbReference type="Pfam" id="PF18029">
    <property type="entry name" value="Glyoxalase_6"/>
    <property type="match status" value="1"/>
</dbReference>
<dbReference type="PANTHER" id="PTHR35908:SF1">
    <property type="entry name" value="CONSERVED PROTEIN"/>
    <property type="match status" value="1"/>
</dbReference>
<dbReference type="PANTHER" id="PTHR35908">
    <property type="entry name" value="HYPOTHETICAL FUSION PROTEIN"/>
    <property type="match status" value="1"/>
</dbReference>
<name>A0A6L9XSR3_9MICO</name>
<comment type="caution">
    <text evidence="2">The sequence shown here is derived from an EMBL/GenBank/DDBJ whole genome shotgun (WGS) entry which is preliminary data.</text>
</comment>
<proteinExistence type="predicted"/>
<gene>
    <name evidence="2" type="ORF">G3T36_00580</name>
</gene>
<dbReference type="Gene3D" id="3.10.180.10">
    <property type="entry name" value="2,3-Dihydroxybiphenyl 1,2-Dioxygenase, domain 1"/>
    <property type="match status" value="1"/>
</dbReference>
<dbReference type="AlphaFoldDB" id="A0A6L9XSR3"/>
<feature type="domain" description="Glyoxalase-like" evidence="1">
    <location>
        <begin position="8"/>
        <end position="143"/>
    </location>
</feature>
<evidence type="ECO:0000259" key="1">
    <source>
        <dbReference type="Pfam" id="PF18029"/>
    </source>
</evidence>
<reference evidence="2 3" key="1">
    <citation type="journal article" date="2014" name="J. Microbiol.">
        <title>Diaminobutyricibacter tongyongensis gen. nov., sp. nov. and Homoserinibacter gongjuensis gen. nov., sp. nov. belong to the family Microbacteriaceae.</title>
        <authorList>
            <person name="Kim S.J."/>
            <person name="Ahn J.H."/>
            <person name="Weon H.Y."/>
            <person name="Hamada M."/>
            <person name="Suzuki K."/>
            <person name="Kwon S.W."/>
        </authorList>
    </citation>
    <scope>NUCLEOTIDE SEQUENCE [LARGE SCALE GENOMIC DNA]</scope>
    <source>
        <strain evidence="2 3">NBRC 108724</strain>
    </source>
</reference>
<keyword evidence="3" id="KW-1185">Reference proteome</keyword>
<organism evidence="2 3">
    <name type="scientific">Leifsonia tongyongensis</name>
    <dbReference type="NCBI Taxonomy" id="1268043"/>
    <lineage>
        <taxon>Bacteria</taxon>
        <taxon>Bacillati</taxon>
        <taxon>Actinomycetota</taxon>
        <taxon>Actinomycetes</taxon>
        <taxon>Micrococcales</taxon>
        <taxon>Microbacteriaceae</taxon>
        <taxon>Leifsonia</taxon>
    </lineage>
</organism>
<accession>A0A6L9XSR3</accession>
<dbReference type="SUPFAM" id="SSF54593">
    <property type="entry name" value="Glyoxalase/Bleomycin resistance protein/Dihydroxybiphenyl dioxygenase"/>
    <property type="match status" value="1"/>
</dbReference>
<evidence type="ECO:0000313" key="2">
    <source>
        <dbReference type="EMBL" id="NEN04356.1"/>
    </source>
</evidence>
<dbReference type="RefSeq" id="WP_163287498.1">
    <property type="nucleotide sequence ID" value="NZ_JAAGWY010000001.1"/>
</dbReference>
<protein>
    <submittedName>
        <fullName evidence="2">VOC family protein</fullName>
    </submittedName>
</protein>
<dbReference type="CDD" id="cd06587">
    <property type="entry name" value="VOC"/>
    <property type="match status" value="1"/>
</dbReference>
<dbReference type="InterPro" id="IPR029068">
    <property type="entry name" value="Glyas_Bleomycin-R_OHBP_Dase"/>
</dbReference>
<dbReference type="EMBL" id="JAAGWY010000001">
    <property type="protein sequence ID" value="NEN04356.1"/>
    <property type="molecule type" value="Genomic_DNA"/>
</dbReference>
<dbReference type="Proteomes" id="UP000474967">
    <property type="component" value="Unassembled WGS sequence"/>
</dbReference>
<dbReference type="InterPro" id="IPR041581">
    <property type="entry name" value="Glyoxalase_6"/>
</dbReference>
<sequence length="144" mass="16532">MTARIANVTFHAENPEALARFWAAVMGYPEPAGWPADEVAALREYGMSDDDIAARAEAWDGDPSHQRFYFTRYLHEKRHRNRMHVDITPSGDRHATREELELERDRLIALGATLEKVLDGPSWGPFEEFAIMMRDPEGNEFCLQ</sequence>